<feature type="compositionally biased region" description="Basic residues" evidence="1">
    <location>
        <begin position="1"/>
        <end position="10"/>
    </location>
</feature>
<feature type="region of interest" description="Disordered" evidence="1">
    <location>
        <begin position="665"/>
        <end position="688"/>
    </location>
</feature>
<reference evidence="2 3" key="1">
    <citation type="submission" date="2017-04" db="EMBL/GenBank/DDBJ databases">
        <title>Draft genome sequence of Marssonina coronaria NL1: causal agent of apple blotch.</title>
        <authorList>
            <person name="Cheng Q."/>
        </authorList>
    </citation>
    <scope>NUCLEOTIDE SEQUENCE [LARGE SCALE GENOMIC DNA]</scope>
    <source>
        <strain evidence="2 3">NL1</strain>
    </source>
</reference>
<feature type="compositionally biased region" description="Low complexity" evidence="1">
    <location>
        <begin position="433"/>
        <end position="447"/>
    </location>
</feature>
<feature type="region of interest" description="Disordered" evidence="1">
    <location>
        <begin position="1"/>
        <end position="26"/>
    </location>
</feature>
<feature type="compositionally biased region" description="Low complexity" evidence="1">
    <location>
        <begin position="369"/>
        <end position="378"/>
    </location>
</feature>
<keyword evidence="3" id="KW-1185">Reference proteome</keyword>
<dbReference type="OrthoDB" id="3946741at2759"/>
<gene>
    <name evidence="2" type="ORF">B2J93_1223</name>
</gene>
<sequence length="724" mass="79249">MDTKKHKYRSFKGPTERIPGGTRNGVAAKIPHRIPLRLDTSSPNIFSRKSIRSETVGLAISPGQENSPAEQRCRSSKLLPEKPTLTLRVPQQANASIGFSSEPIMQHLTVSRQSTTTQFEEDCDYSADAVVAWDGSWTAKSSSQALDTRIGNWQTIRMVDPEPSDIAPGEVSAWRPGQTSNSTVNIPDFYIRPLSVNGKEIGSFSQSRAPITNAPQEQQPLSVPEHDGSSTASSSLNSNPGSVASAEQGCNSSAKPQKNRSSDQQSGSCDPEPIILGDRSKEPRIAGTDLTLSPVVESPASGRSPVSYPKIPPPGEPRRLSQNTIRMVPPPAQLDFTKALDAGKPWLRHEMAAQARRESERAARAQQNQVQGQVGMQGIRSAHQQQRSREIREADTALPPVVLGFPAPPPALVPGTSKTTSPPATPSPQLFRSASQSKLLSPPLLRSRSQRTREVRNPPPQFLLPVQQTQFQNIESQPKNLTPPALLRSRSQMQREGRVTSPSQLQIYSQQSQQRYQQQPTNINSPLLNLVPPPLSLSLSQTMRKARTLSPLQTSQQSQPSTSNDEGPQSAISVSPLTFSQQAQAPQASTTRPHVNTPSAHPSITFSRSSSQISQHSTSTSSSLLQKRLGSQKASALTPNMTLKNEEDREKQIARWRLLNREERKDAKKAEWRPTLGREGGEEALSVQGEGTYEFESVELPITPGWVPKLTPTRRGDELFLSVQ</sequence>
<feature type="compositionally biased region" description="Low complexity" evidence="1">
    <location>
        <begin position="501"/>
        <end position="529"/>
    </location>
</feature>
<organism evidence="2 3">
    <name type="scientific">Diplocarpon coronariae</name>
    <dbReference type="NCBI Taxonomy" id="2795749"/>
    <lineage>
        <taxon>Eukaryota</taxon>
        <taxon>Fungi</taxon>
        <taxon>Dikarya</taxon>
        <taxon>Ascomycota</taxon>
        <taxon>Pezizomycotina</taxon>
        <taxon>Leotiomycetes</taxon>
        <taxon>Helotiales</taxon>
        <taxon>Drepanopezizaceae</taxon>
        <taxon>Diplocarpon</taxon>
    </lineage>
</organism>
<feature type="region of interest" description="Disordered" evidence="1">
    <location>
        <begin position="214"/>
        <end position="321"/>
    </location>
</feature>
<feature type="compositionally biased region" description="Polar residues" evidence="1">
    <location>
        <begin position="564"/>
        <end position="580"/>
    </location>
</feature>
<comment type="caution">
    <text evidence="2">The sequence shown here is derived from an EMBL/GenBank/DDBJ whole genome shotgun (WGS) entry which is preliminary data.</text>
</comment>
<accession>A0A218YRB9</accession>
<feature type="compositionally biased region" description="Polar residues" evidence="1">
    <location>
        <begin position="589"/>
        <end position="602"/>
    </location>
</feature>
<protein>
    <submittedName>
        <fullName evidence="2">Uncharacterized protein</fullName>
    </submittedName>
</protein>
<evidence type="ECO:0000313" key="3">
    <source>
        <dbReference type="Proteomes" id="UP000242519"/>
    </source>
</evidence>
<dbReference type="EMBL" id="MZNU01000445">
    <property type="protein sequence ID" value="OWO97372.1"/>
    <property type="molecule type" value="Genomic_DNA"/>
</dbReference>
<evidence type="ECO:0000256" key="1">
    <source>
        <dbReference type="SAM" id="MobiDB-lite"/>
    </source>
</evidence>
<evidence type="ECO:0000313" key="2">
    <source>
        <dbReference type="EMBL" id="OWO97372.1"/>
    </source>
</evidence>
<feature type="compositionally biased region" description="Low complexity" evidence="1">
    <location>
        <begin position="548"/>
        <end position="563"/>
    </location>
</feature>
<proteinExistence type="predicted"/>
<dbReference type="InParanoid" id="A0A218YRB9"/>
<feature type="region of interest" description="Disordered" evidence="1">
    <location>
        <begin position="369"/>
        <end position="461"/>
    </location>
</feature>
<feature type="region of interest" description="Disordered" evidence="1">
    <location>
        <begin position="544"/>
        <end position="638"/>
    </location>
</feature>
<dbReference type="AlphaFoldDB" id="A0A218YRB9"/>
<dbReference type="STRING" id="503106.A0A218YRB9"/>
<dbReference type="Proteomes" id="UP000242519">
    <property type="component" value="Unassembled WGS sequence"/>
</dbReference>
<feature type="compositionally biased region" description="Low complexity" evidence="1">
    <location>
        <begin position="413"/>
        <end position="422"/>
    </location>
</feature>
<feature type="compositionally biased region" description="Low complexity" evidence="1">
    <location>
        <begin position="603"/>
        <end position="623"/>
    </location>
</feature>
<feature type="compositionally biased region" description="Low complexity" evidence="1">
    <location>
        <begin position="229"/>
        <end position="245"/>
    </location>
</feature>
<name>A0A218YRB9_9HELO</name>
<feature type="region of interest" description="Disordered" evidence="1">
    <location>
        <begin position="161"/>
        <end position="185"/>
    </location>
</feature>
<feature type="region of interest" description="Disordered" evidence="1">
    <location>
        <begin position="490"/>
        <end position="529"/>
    </location>
</feature>